<dbReference type="Proteomes" id="UP000091926">
    <property type="component" value="Chromosome"/>
</dbReference>
<evidence type="ECO:0000313" key="1">
    <source>
        <dbReference type="EMBL" id="ANN76949.1"/>
    </source>
</evidence>
<dbReference type="OrthoDB" id="9129015at2"/>
<dbReference type="AlphaFoldDB" id="A0A193GCE1"/>
<evidence type="ECO:0000313" key="2">
    <source>
        <dbReference type="Proteomes" id="UP000091926"/>
    </source>
</evidence>
<organism evidence="1 2">
    <name type="scientific">Bordetella flabilis</name>
    <dbReference type="NCBI Taxonomy" id="463014"/>
    <lineage>
        <taxon>Bacteria</taxon>
        <taxon>Pseudomonadati</taxon>
        <taxon>Pseudomonadota</taxon>
        <taxon>Betaproteobacteria</taxon>
        <taxon>Burkholderiales</taxon>
        <taxon>Alcaligenaceae</taxon>
        <taxon>Bordetella</taxon>
    </lineage>
</organism>
<accession>A0A193GCE1</accession>
<name>A0A193GCE1_9BORD</name>
<dbReference type="EMBL" id="CP016172">
    <property type="protein sequence ID" value="ANN76949.1"/>
    <property type="molecule type" value="Genomic_DNA"/>
</dbReference>
<proteinExistence type="predicted"/>
<dbReference type="RefSeq" id="WP_066655426.1">
    <property type="nucleotide sequence ID" value="NZ_CP016172.1"/>
</dbReference>
<keyword evidence="2" id="KW-1185">Reference proteome</keyword>
<dbReference type="KEGG" id="bfz:BAU07_07340"/>
<gene>
    <name evidence="1" type="ORF">BAU07_07340</name>
</gene>
<sequence>MGRHSFLDDLAAALRGHGVLVDWLVGYRDWIRQLDSKHIGIGTLDSWVRDLTHGHYKLPDDHRVKVVQGHAGAVARAGSRRYA</sequence>
<protein>
    <submittedName>
        <fullName evidence="1">Uncharacterized protein</fullName>
    </submittedName>
</protein>
<reference evidence="1 2" key="1">
    <citation type="submission" date="2016-06" db="EMBL/GenBank/DDBJ databases">
        <title>Complete genome sequences of Bordetella bronchialis and Bordetella flabilis.</title>
        <authorList>
            <person name="LiPuma J.J."/>
            <person name="Spilker T."/>
        </authorList>
    </citation>
    <scope>NUCLEOTIDE SEQUENCE [LARGE SCALE GENOMIC DNA]</scope>
    <source>
        <strain evidence="1 2">AU10664</strain>
    </source>
</reference>